<dbReference type="SUPFAM" id="SSF50630">
    <property type="entry name" value="Acid proteases"/>
    <property type="match status" value="1"/>
</dbReference>
<evidence type="ECO:0000256" key="1">
    <source>
        <dbReference type="SAM" id="SignalP"/>
    </source>
</evidence>
<evidence type="ECO:0000259" key="2">
    <source>
        <dbReference type="Pfam" id="PF05618"/>
    </source>
</evidence>
<accession>A0A9J6RJ92</accession>
<feature type="domain" description="Retropepsin-like aspartic endopeptidase" evidence="2">
    <location>
        <begin position="94"/>
        <end position="227"/>
    </location>
</feature>
<keyword evidence="4" id="KW-1185">Reference proteome</keyword>
<dbReference type="InterPro" id="IPR021109">
    <property type="entry name" value="Peptidase_aspartic_dom_sf"/>
</dbReference>
<comment type="caution">
    <text evidence="3">The sequence shown here is derived from an EMBL/GenBank/DDBJ whole genome shotgun (WGS) entry which is preliminary data.</text>
</comment>
<dbReference type="Gene3D" id="2.40.70.10">
    <property type="entry name" value="Acid Proteases"/>
    <property type="match status" value="1"/>
</dbReference>
<keyword evidence="3" id="KW-0645">Protease</keyword>
<feature type="signal peptide" evidence="1">
    <location>
        <begin position="1"/>
        <end position="19"/>
    </location>
</feature>
<dbReference type="GO" id="GO:0008233">
    <property type="term" value="F:peptidase activity"/>
    <property type="evidence" value="ECO:0007669"/>
    <property type="project" value="UniProtKB-KW"/>
</dbReference>
<keyword evidence="3" id="KW-0378">Hydrolase</keyword>
<proteinExistence type="predicted"/>
<dbReference type="InterPro" id="IPR008503">
    <property type="entry name" value="Asp_endopeptidase"/>
</dbReference>
<feature type="chain" id="PRO_5039897869" evidence="1">
    <location>
        <begin position="20"/>
        <end position="227"/>
    </location>
</feature>
<sequence>MMSTCRPFTLILLSLLLSACSLFERQPEPATPQPAVVEVVPQEPAAAQPQAPEISSCEQPIVKEVIKYVEKACPSQQKSIVKKAKAAMVGEKQVIGRVEYVSINNNGIAIKSRIDTGAKTSSLNAQDLSEFERDGKKWVRFAVLNPKNDEEIYFEKRVVRFVRIKQQTGDLQRRPVIKMPVKLGDVTENIELTLTDRSDYLYQVLVGRNYLLDRFLVDVSQKYTAKK</sequence>
<name>A0A9J6RJ92_9GAMM</name>
<dbReference type="AlphaFoldDB" id="A0A9J6RJ92"/>
<gene>
    <name evidence="3" type="ORF">O0V09_04480</name>
</gene>
<dbReference type="EMBL" id="JAPTGG010000003">
    <property type="protein sequence ID" value="MCZ0864441.1"/>
    <property type="molecule type" value="Genomic_DNA"/>
</dbReference>
<evidence type="ECO:0000313" key="3">
    <source>
        <dbReference type="EMBL" id="MCZ0864441.1"/>
    </source>
</evidence>
<dbReference type="PANTHER" id="PTHR38037:SF2">
    <property type="entry name" value="ATP-DEPENDENT ZINC PROTEASE DOMAIN-CONTAINING PROTEIN-RELATED"/>
    <property type="match status" value="1"/>
</dbReference>
<keyword evidence="1" id="KW-0732">Signal</keyword>
<protein>
    <submittedName>
        <fullName evidence="3">ATP-dependent zinc protease</fullName>
    </submittedName>
</protein>
<dbReference type="Proteomes" id="UP001069090">
    <property type="component" value="Unassembled WGS sequence"/>
</dbReference>
<dbReference type="PANTHER" id="PTHR38037">
    <property type="entry name" value="ZN_PROTEASE DOMAIN-CONTAINING PROTEIN"/>
    <property type="match status" value="1"/>
</dbReference>
<dbReference type="GO" id="GO:0006508">
    <property type="term" value="P:proteolysis"/>
    <property type="evidence" value="ECO:0007669"/>
    <property type="project" value="UniProtKB-KW"/>
</dbReference>
<reference evidence="3 4" key="1">
    <citation type="submission" date="2022-12" db="EMBL/GenBank/DDBJ databases">
        <title>Dasania phycosphaerae sp. nov., isolated from particulate material of the south coast of Korea.</title>
        <authorList>
            <person name="Jiang Y."/>
        </authorList>
    </citation>
    <scope>NUCLEOTIDE SEQUENCE [LARGE SCALE GENOMIC DNA]</scope>
    <source>
        <strain evidence="3 4">GY-19</strain>
    </source>
</reference>
<dbReference type="PROSITE" id="PS51257">
    <property type="entry name" value="PROKAR_LIPOPROTEIN"/>
    <property type="match status" value="1"/>
</dbReference>
<organism evidence="3 4">
    <name type="scientific">Dasania phycosphaerae</name>
    <dbReference type="NCBI Taxonomy" id="2950436"/>
    <lineage>
        <taxon>Bacteria</taxon>
        <taxon>Pseudomonadati</taxon>
        <taxon>Pseudomonadota</taxon>
        <taxon>Gammaproteobacteria</taxon>
        <taxon>Cellvibrionales</taxon>
        <taxon>Spongiibacteraceae</taxon>
        <taxon>Dasania</taxon>
    </lineage>
</organism>
<dbReference type="Pfam" id="PF05618">
    <property type="entry name" value="Zn_protease"/>
    <property type="match status" value="1"/>
</dbReference>
<dbReference type="RefSeq" id="WP_258330596.1">
    <property type="nucleotide sequence ID" value="NZ_JAPTGG010000003.1"/>
</dbReference>
<evidence type="ECO:0000313" key="4">
    <source>
        <dbReference type="Proteomes" id="UP001069090"/>
    </source>
</evidence>